<feature type="coiled-coil region" evidence="1">
    <location>
        <begin position="1184"/>
        <end position="1211"/>
    </location>
</feature>
<keyword evidence="1" id="KW-0175">Coiled coil</keyword>
<evidence type="ECO:0000256" key="3">
    <source>
        <dbReference type="SAM" id="SignalP"/>
    </source>
</evidence>
<evidence type="ECO:0008006" key="6">
    <source>
        <dbReference type="Google" id="ProtNLM"/>
    </source>
</evidence>
<keyword evidence="5" id="KW-1185">Reference proteome</keyword>
<sequence>MSRRMSLLLLCAVAVWAGCGSPVEPEETLESAEQGLACAESQLIGSTKLVDTKCSGPWEYALKCYPNVPSKACDLSHYGTSACCRRSEHGIEIKPDGTPNRISRSFSTTVECLAKRRWAYHPDLGYYYETYYDCGQGCSLTAQATVNTIPAEYRQDPAYPVTYTYSISNVTGDETGGTGTCSYTIRNWPVYIRRINEACTTSDVEYGECTDTTKPEYKSCRAPSSTLANDCGGPARYYTATGKTRAEADAEAQAFYNPLQVNVATQDQLSSKPEHYSVVPTCLTAEPLPMGTESETDAKFDRLRRSFTGLGSLPSGAAPTGVDRVALEEQLVKRMKMLYEVRGHLLSDYGGQYAAALYGSKPQYLPPCGTTWVPPATTAACTSTSSLPSINGTFTLCSRMLEPGISARAAANAAIQCASVASTIKNLSLTDCAGTVYRDEYHRLNLATQVKGMSLPLSPPVNEYIRVWELSQRLHRIQQWYENARTHLYPAGTKPDPKLLAGTSEVLKAFWNTVYLKSMSQTPVTTDAQAEALRLKMLHDGLAADLDVLNALSGGGGMHGMDPAMWSAPALYVLSDALRGLEERLEEVSRLHDMGCRFKTCQSTATQTSQLWKVLGNLDRPAELASIAYDPMVRADWRNALGAIADYYWFIESAVNDAAGTPVPLATLPEYLSETPVDSLSDPLKGFASLLKEAKARTASYSADGLFFPTTRRTLSIGFDEAKLGEILGLLNTTITQTDTEIAAYRSSRLTLVQGLLGQLQNQSSQANITSRLELLAAHVGDLSKDLNGLRISHAVDEATYGDFMENFEALVPAIEQAGQDLQKSAEGMDINARDHTRHTSPGSQDLSTMWVLKGSDPLSVVAAAGDSVNVQVSGRWAPQCALSRVTLPDSKTPVLSGSSGPILTGPEGYAFTVQNSEYVAESVQTVTTEGKYSNWSWGAKLCAGLGLEVPVVKEVLKFTASLTGCVNYDGGRTWSQNRSESDSEGNETRSSFTMAQGVRSELTPFPNQPVGALLLVQMPPDVDDVAYTNKSLAHAVQVVQAPYTSVFVDRPSKLYLVVNDIKGSSSDPASPCNPVNVSDSRLSVRMVHMVSKSEASKEMARAMLVAQAEFQTLANTYVAQGRLLPSQSAHLGNTAYQKLYLECSRRVVGPCVDNVSYYPQALLKLFDTWVTKEIVDIEREVELVNIERQIRSVMLEVKHLEADYLNAQAQARLLALAPAWALRNLDGNMLRVRLETMRKIMGEWLAPAIDVKYPEIRTPGHNVAFTPAELTLLNGLTTIDPLDADIELLLTKAEEAAKAVENRLRMARTELAATTVRDVFVSIPRHDKVVSTRWSRVDTDTARAVWEDILADRNPEIVLSPAFLYKSGQQYLECNHTTPVINTIGLYVAFTPSRTYTPYTTGLSFRPATEFQTASGLHEYDFVNDTYLGPSTSALVGVSASAASALDVLFDDQAATTPKSLAGTGLSPFTRFTLDLTAFRNSHPSTTPGALSPTNPLYLAEELIVGLRLEARQQGPLTKLPNVTACQ</sequence>
<dbReference type="RefSeq" id="WP_169347466.1">
    <property type="nucleotide sequence ID" value="NZ_JABBJJ010000127.1"/>
</dbReference>
<gene>
    <name evidence="4" type="ORF">HG543_25530</name>
</gene>
<name>A0A848LKL4_9BACT</name>
<evidence type="ECO:0000256" key="2">
    <source>
        <dbReference type="SAM" id="MobiDB-lite"/>
    </source>
</evidence>
<evidence type="ECO:0000313" key="5">
    <source>
        <dbReference type="Proteomes" id="UP000518300"/>
    </source>
</evidence>
<evidence type="ECO:0000313" key="4">
    <source>
        <dbReference type="EMBL" id="NMO18194.1"/>
    </source>
</evidence>
<feature type="chain" id="PRO_5032697170" description="Lipoprotein" evidence="3">
    <location>
        <begin position="18"/>
        <end position="1528"/>
    </location>
</feature>
<dbReference type="Proteomes" id="UP000518300">
    <property type="component" value="Unassembled WGS sequence"/>
</dbReference>
<dbReference type="EMBL" id="JABBJJ010000127">
    <property type="protein sequence ID" value="NMO18194.1"/>
    <property type="molecule type" value="Genomic_DNA"/>
</dbReference>
<feature type="signal peptide" evidence="3">
    <location>
        <begin position="1"/>
        <end position="17"/>
    </location>
</feature>
<evidence type="ECO:0000256" key="1">
    <source>
        <dbReference type="SAM" id="Coils"/>
    </source>
</evidence>
<accession>A0A848LKL4</accession>
<feature type="region of interest" description="Disordered" evidence="2">
    <location>
        <begin position="974"/>
        <end position="994"/>
    </location>
</feature>
<protein>
    <recommendedName>
        <fullName evidence="6">Lipoprotein</fullName>
    </recommendedName>
</protein>
<organism evidence="4 5">
    <name type="scientific">Pyxidicoccus fallax</name>
    <dbReference type="NCBI Taxonomy" id="394095"/>
    <lineage>
        <taxon>Bacteria</taxon>
        <taxon>Pseudomonadati</taxon>
        <taxon>Myxococcota</taxon>
        <taxon>Myxococcia</taxon>
        <taxon>Myxococcales</taxon>
        <taxon>Cystobacterineae</taxon>
        <taxon>Myxococcaceae</taxon>
        <taxon>Pyxidicoccus</taxon>
    </lineage>
</organism>
<reference evidence="4 5" key="1">
    <citation type="submission" date="2020-04" db="EMBL/GenBank/DDBJ databases">
        <title>Draft genome of Pyxidicoccus fallax type strain.</title>
        <authorList>
            <person name="Whitworth D.E."/>
        </authorList>
    </citation>
    <scope>NUCLEOTIDE SEQUENCE [LARGE SCALE GENOMIC DNA]</scope>
    <source>
        <strain evidence="4 5">DSM 14698</strain>
    </source>
</reference>
<dbReference type="PROSITE" id="PS51257">
    <property type="entry name" value="PROKAR_LIPOPROTEIN"/>
    <property type="match status" value="1"/>
</dbReference>
<comment type="caution">
    <text evidence="4">The sequence shown here is derived from an EMBL/GenBank/DDBJ whole genome shotgun (WGS) entry which is preliminary data.</text>
</comment>
<proteinExistence type="predicted"/>
<keyword evidence="3" id="KW-0732">Signal</keyword>